<accession>A0A2V3TXB6</accession>
<dbReference type="PANTHER" id="PTHR30290">
    <property type="entry name" value="PERIPLASMIC BINDING COMPONENT OF ABC TRANSPORTER"/>
    <property type="match status" value="1"/>
</dbReference>
<gene>
    <name evidence="4" type="ORF">C7450_11249</name>
</gene>
<dbReference type="Proteomes" id="UP000248021">
    <property type="component" value="Unassembled WGS sequence"/>
</dbReference>
<dbReference type="InterPro" id="IPR039424">
    <property type="entry name" value="SBP_5"/>
</dbReference>
<reference evidence="4 5" key="1">
    <citation type="submission" date="2018-05" db="EMBL/GenBank/DDBJ databases">
        <title>Genomic Encyclopedia of Type Strains, Phase IV (KMG-IV): sequencing the most valuable type-strain genomes for metagenomic binning, comparative biology and taxonomic classification.</title>
        <authorList>
            <person name="Goeker M."/>
        </authorList>
    </citation>
    <scope>NUCLEOTIDE SEQUENCE [LARGE SCALE GENOMIC DNA]</scope>
    <source>
        <strain evidence="4 5">DSM 6462</strain>
    </source>
</reference>
<dbReference type="CDD" id="cd08500">
    <property type="entry name" value="PBP2_NikA_DppA_OppA_like_4"/>
    <property type="match status" value="1"/>
</dbReference>
<dbReference type="InterPro" id="IPR000914">
    <property type="entry name" value="SBP_5_dom"/>
</dbReference>
<evidence type="ECO:0000313" key="4">
    <source>
        <dbReference type="EMBL" id="PXW54020.1"/>
    </source>
</evidence>
<evidence type="ECO:0000313" key="5">
    <source>
        <dbReference type="Proteomes" id="UP000248021"/>
    </source>
</evidence>
<dbReference type="PANTHER" id="PTHR30290:SF62">
    <property type="entry name" value="OLIGOPEPTIDE ABC TRANSPORTER, PERIPLASMIC OLIGOPEPTIDE-BINDING PROTEIN"/>
    <property type="match status" value="1"/>
</dbReference>
<organism evidence="4 5">
    <name type="scientific">Chelatococcus asaccharovorans</name>
    <dbReference type="NCBI Taxonomy" id="28210"/>
    <lineage>
        <taxon>Bacteria</taxon>
        <taxon>Pseudomonadati</taxon>
        <taxon>Pseudomonadota</taxon>
        <taxon>Alphaproteobacteria</taxon>
        <taxon>Hyphomicrobiales</taxon>
        <taxon>Chelatococcaceae</taxon>
        <taxon>Chelatococcus</taxon>
    </lineage>
</organism>
<dbReference type="Gene3D" id="3.40.190.10">
    <property type="entry name" value="Periplasmic binding protein-like II"/>
    <property type="match status" value="1"/>
</dbReference>
<sequence>MISSQRALGRAILYLSIGCGVLGIPELTMRAALAADYKEAPSLAKEVAAGKLPPVAERLPTNPLVVKPVNSIGSYGGTWRQALVGASDGLLERTIGYTRLVRWDPQWTGVVPDVAESYSANSDGTVYTFKLRKGIKWSDGTPFTADDILFWYNDILMNKEITPAVPRWLRSGNDPVVVSKVDDETIQFSFKSPNGMLLYYLASNIGSDILAGSPAHYLKKFHKAYNPDVDQLVKAAGAPSWVALIQAKVGNWQSPDRWRDAARPVLDPWKLTVPYTGTTQVVAERNPYYFKVDPEGNQLPYIDRVTYDVMGDVQSVILKATNGGLDMQAQRLNSLETGMVLAAHREQGGYKLFKVQPAWSNGMLICLNQTVKNPVLRQVFQNKDFRIGLSLAINRDEINDILYAGQSRPYQAVPRPGTALYDEKLATQYTQFDVKAANAALDRTGFTKRDDQGYRIGPDGKRIAFSIDVQTARKDHIDALELIRKYWKAVGIDMQPKPIESSFAVARMLANDQEGLVWIGGGGYDFLGLLDPKWYFPYENQSAFGSAWGIYYQNPKDPNAEEPPAWAKKQQDLYTELLKTVSDEGKLALMRQILAITGEEFPVIGTDMDPDNYGVVKTNFHNVPDIMPDTAFYVTPGPTNPEQYFMK</sequence>
<dbReference type="InterPro" id="IPR023765">
    <property type="entry name" value="SBP_5_CS"/>
</dbReference>
<evidence type="ECO:0000259" key="3">
    <source>
        <dbReference type="Pfam" id="PF00496"/>
    </source>
</evidence>
<proteinExistence type="inferred from homology"/>
<dbReference type="GO" id="GO:1904680">
    <property type="term" value="F:peptide transmembrane transporter activity"/>
    <property type="evidence" value="ECO:0007669"/>
    <property type="project" value="TreeGrafter"/>
</dbReference>
<feature type="domain" description="Solute-binding protein family 5" evidence="3">
    <location>
        <begin position="110"/>
        <end position="525"/>
    </location>
</feature>
<dbReference type="PROSITE" id="PS01040">
    <property type="entry name" value="SBP_BACTERIAL_5"/>
    <property type="match status" value="1"/>
</dbReference>
<dbReference type="AlphaFoldDB" id="A0A2V3TXB6"/>
<dbReference type="GO" id="GO:0015833">
    <property type="term" value="P:peptide transport"/>
    <property type="evidence" value="ECO:0007669"/>
    <property type="project" value="TreeGrafter"/>
</dbReference>
<evidence type="ECO:0000256" key="1">
    <source>
        <dbReference type="ARBA" id="ARBA00004418"/>
    </source>
</evidence>
<keyword evidence="5" id="KW-1185">Reference proteome</keyword>
<comment type="subcellular location">
    <subcellularLocation>
        <location evidence="1">Periplasm</location>
    </subcellularLocation>
</comment>
<comment type="similarity">
    <text evidence="2">Belongs to the bacterial solute-binding protein 5 family.</text>
</comment>
<evidence type="ECO:0000256" key="2">
    <source>
        <dbReference type="ARBA" id="ARBA00005695"/>
    </source>
</evidence>
<protein>
    <submittedName>
        <fullName evidence="4">Peptide/nickel transport system substrate-binding protein</fullName>
    </submittedName>
</protein>
<dbReference type="Gene3D" id="3.10.105.10">
    <property type="entry name" value="Dipeptide-binding Protein, Domain 3"/>
    <property type="match status" value="1"/>
</dbReference>
<name>A0A2V3TXB6_9HYPH</name>
<dbReference type="Pfam" id="PF00496">
    <property type="entry name" value="SBP_bac_5"/>
    <property type="match status" value="1"/>
</dbReference>
<dbReference type="EMBL" id="QJJK01000012">
    <property type="protein sequence ID" value="PXW54020.1"/>
    <property type="molecule type" value="Genomic_DNA"/>
</dbReference>
<dbReference type="SUPFAM" id="SSF53850">
    <property type="entry name" value="Periplasmic binding protein-like II"/>
    <property type="match status" value="1"/>
</dbReference>
<comment type="caution">
    <text evidence="4">The sequence shown here is derived from an EMBL/GenBank/DDBJ whole genome shotgun (WGS) entry which is preliminary data.</text>
</comment>
<dbReference type="RefSeq" id="WP_245450112.1">
    <property type="nucleotide sequence ID" value="NZ_JAHBRY010000002.1"/>
</dbReference>